<dbReference type="PANTHER" id="PTHR10259:SF11">
    <property type="entry name" value="THIOPURINE S-METHYLTRANSFERASE"/>
    <property type="match status" value="1"/>
</dbReference>
<keyword evidence="8 9" id="KW-0949">S-adenosyl-L-methionine</keyword>
<sequence length="218" mass="25222">MEQDYWLTRWQQGDIGFHQDDINPYLRQYWHELNLPQGGEVFVPLCGKSRDMLWLRNQRQKVLGVELSDLAVQAFFSEQALVPERMRDDSFVHYRVDDIDIRCGNFFDLGREDLASVQAVYDRASLVALPPAMRQRYASYLLQILPPGTQILLIAFDYPQAEMAGPPFAVTPGEVAALYQPHAEIRLLAELDVLAHNPRFRERGLSQMRESIFLLTLR</sequence>
<evidence type="ECO:0000313" key="11">
    <source>
        <dbReference type="Proteomes" id="UP000198640"/>
    </source>
</evidence>
<evidence type="ECO:0000256" key="6">
    <source>
        <dbReference type="ARBA" id="ARBA00022603"/>
    </source>
</evidence>
<dbReference type="Pfam" id="PF05724">
    <property type="entry name" value="TPMT"/>
    <property type="match status" value="1"/>
</dbReference>
<comment type="catalytic activity">
    <reaction evidence="1 9">
        <text>S-adenosyl-L-methionine + a thiopurine = S-adenosyl-L-homocysteine + a thiopurine S-methylether.</text>
        <dbReference type="EC" id="2.1.1.67"/>
    </reaction>
</comment>
<feature type="binding site" evidence="9">
    <location>
        <position position="10"/>
    </location>
    <ligand>
        <name>S-adenosyl-L-methionine</name>
        <dbReference type="ChEBI" id="CHEBI:59789"/>
    </ligand>
</feature>
<evidence type="ECO:0000256" key="1">
    <source>
        <dbReference type="ARBA" id="ARBA00000903"/>
    </source>
</evidence>
<dbReference type="InterPro" id="IPR008854">
    <property type="entry name" value="TPMT"/>
</dbReference>
<dbReference type="STRING" id="44576.SAMN05421881_100290"/>
<dbReference type="OrthoDB" id="9778208at2"/>
<comment type="subcellular location">
    <subcellularLocation>
        <location evidence="2 9">Cytoplasm</location>
    </subcellularLocation>
</comment>
<dbReference type="GO" id="GO:0005737">
    <property type="term" value="C:cytoplasm"/>
    <property type="evidence" value="ECO:0007669"/>
    <property type="project" value="UniProtKB-SubCell"/>
</dbReference>
<evidence type="ECO:0000256" key="3">
    <source>
        <dbReference type="ARBA" id="ARBA00008145"/>
    </source>
</evidence>
<dbReference type="GO" id="GO:0010038">
    <property type="term" value="P:response to metal ion"/>
    <property type="evidence" value="ECO:0007669"/>
    <property type="project" value="InterPro"/>
</dbReference>
<gene>
    <name evidence="9" type="primary">tpm</name>
    <name evidence="10" type="ORF">SAMN05421881_100290</name>
</gene>
<dbReference type="NCBIfam" id="NF009732">
    <property type="entry name" value="PRK13255.1"/>
    <property type="match status" value="1"/>
</dbReference>
<evidence type="ECO:0000256" key="2">
    <source>
        <dbReference type="ARBA" id="ARBA00004496"/>
    </source>
</evidence>
<evidence type="ECO:0000256" key="7">
    <source>
        <dbReference type="ARBA" id="ARBA00022679"/>
    </source>
</evidence>
<dbReference type="InterPro" id="IPR022474">
    <property type="entry name" value="Thiopur_S-MeTfrase_Se/Te_detox"/>
</dbReference>
<feature type="binding site" evidence="9">
    <location>
        <position position="123"/>
    </location>
    <ligand>
        <name>S-adenosyl-L-methionine</name>
        <dbReference type="ChEBI" id="CHEBI:59789"/>
    </ligand>
</feature>
<name>A0A1H3C764_9PROT</name>
<feature type="binding site" evidence="9">
    <location>
        <position position="66"/>
    </location>
    <ligand>
        <name>S-adenosyl-L-methionine</name>
        <dbReference type="ChEBI" id="CHEBI:59789"/>
    </ligand>
</feature>
<dbReference type="Proteomes" id="UP000198640">
    <property type="component" value="Unassembled WGS sequence"/>
</dbReference>
<keyword evidence="5 9" id="KW-0963">Cytoplasm</keyword>
<dbReference type="InterPro" id="IPR029063">
    <property type="entry name" value="SAM-dependent_MTases_sf"/>
</dbReference>
<protein>
    <recommendedName>
        <fullName evidence="4 9">Thiopurine S-methyltransferase</fullName>
        <ecNumber evidence="4 9">2.1.1.67</ecNumber>
    </recommendedName>
    <alternativeName>
        <fullName evidence="9">Thiopurine methyltransferase</fullName>
    </alternativeName>
</protein>
<dbReference type="GO" id="GO:0032259">
    <property type="term" value="P:methylation"/>
    <property type="evidence" value="ECO:0007669"/>
    <property type="project" value="UniProtKB-KW"/>
</dbReference>
<dbReference type="EMBL" id="FNOY01000002">
    <property type="protein sequence ID" value="SDX50007.1"/>
    <property type="molecule type" value="Genomic_DNA"/>
</dbReference>
<dbReference type="NCBIfam" id="TIGR03840">
    <property type="entry name" value="TMPT_Se_Te"/>
    <property type="match status" value="1"/>
</dbReference>
<evidence type="ECO:0000313" key="10">
    <source>
        <dbReference type="EMBL" id="SDX50007.1"/>
    </source>
</evidence>
<organism evidence="10 11">
    <name type="scientific">Nitrosomonas halophila</name>
    <dbReference type="NCBI Taxonomy" id="44576"/>
    <lineage>
        <taxon>Bacteria</taxon>
        <taxon>Pseudomonadati</taxon>
        <taxon>Pseudomonadota</taxon>
        <taxon>Betaproteobacteria</taxon>
        <taxon>Nitrosomonadales</taxon>
        <taxon>Nitrosomonadaceae</taxon>
        <taxon>Nitrosomonas</taxon>
    </lineage>
</organism>
<comment type="similarity">
    <text evidence="3 9">Belongs to the class I-like SAM-binding methyltransferase superfamily. TPMT family.</text>
</comment>
<dbReference type="AlphaFoldDB" id="A0A1H3C764"/>
<dbReference type="Gene3D" id="3.40.50.150">
    <property type="entry name" value="Vaccinia Virus protein VP39"/>
    <property type="match status" value="1"/>
</dbReference>
<dbReference type="PANTHER" id="PTHR10259">
    <property type="entry name" value="THIOPURINE S-METHYLTRANSFERASE"/>
    <property type="match status" value="1"/>
</dbReference>
<dbReference type="GO" id="GO:0008119">
    <property type="term" value="F:thiopurine S-methyltransferase activity"/>
    <property type="evidence" value="ECO:0007669"/>
    <property type="project" value="UniProtKB-UniRule"/>
</dbReference>
<keyword evidence="7 9" id="KW-0808">Transferase</keyword>
<keyword evidence="6 9" id="KW-0489">Methyltransferase</keyword>
<dbReference type="SUPFAM" id="SSF53335">
    <property type="entry name" value="S-adenosyl-L-methionine-dependent methyltransferases"/>
    <property type="match status" value="1"/>
</dbReference>
<accession>A0A1H3C764</accession>
<dbReference type="HAMAP" id="MF_00812">
    <property type="entry name" value="Thiopur_methtran"/>
    <property type="match status" value="1"/>
</dbReference>
<dbReference type="RefSeq" id="WP_090411168.1">
    <property type="nucleotide sequence ID" value="NZ_FNOY01000002.1"/>
</dbReference>
<feature type="binding site" evidence="9">
    <location>
        <position position="45"/>
    </location>
    <ligand>
        <name>S-adenosyl-L-methionine</name>
        <dbReference type="ChEBI" id="CHEBI:59789"/>
    </ligand>
</feature>
<dbReference type="PIRSF" id="PIRSF023956">
    <property type="entry name" value="Thiopurine_S-methyltransferase"/>
    <property type="match status" value="1"/>
</dbReference>
<dbReference type="PROSITE" id="PS51585">
    <property type="entry name" value="SAM_MT_TPMT"/>
    <property type="match status" value="1"/>
</dbReference>
<evidence type="ECO:0000256" key="4">
    <source>
        <dbReference type="ARBA" id="ARBA00011905"/>
    </source>
</evidence>
<keyword evidence="11" id="KW-1185">Reference proteome</keyword>
<evidence type="ECO:0000256" key="8">
    <source>
        <dbReference type="ARBA" id="ARBA00022691"/>
    </source>
</evidence>
<evidence type="ECO:0000256" key="9">
    <source>
        <dbReference type="HAMAP-Rule" id="MF_00812"/>
    </source>
</evidence>
<evidence type="ECO:0000256" key="5">
    <source>
        <dbReference type="ARBA" id="ARBA00022490"/>
    </source>
</evidence>
<reference evidence="10 11" key="1">
    <citation type="submission" date="2016-10" db="EMBL/GenBank/DDBJ databases">
        <authorList>
            <person name="de Groot N.N."/>
        </authorList>
    </citation>
    <scope>NUCLEOTIDE SEQUENCE [LARGE SCALE GENOMIC DNA]</scope>
    <source>
        <strain evidence="10 11">Nm1</strain>
    </source>
</reference>
<dbReference type="InterPro" id="IPR025835">
    <property type="entry name" value="Thiopurine_S-MeTrfase"/>
</dbReference>
<dbReference type="FunFam" id="3.40.50.150:FF:000101">
    <property type="entry name" value="Thiopurine S-methyltransferase"/>
    <property type="match status" value="1"/>
</dbReference>
<proteinExistence type="inferred from homology"/>
<dbReference type="EC" id="2.1.1.67" evidence="4 9"/>